<protein>
    <submittedName>
        <fullName evidence="1">Uncharacterized protein</fullName>
    </submittedName>
</protein>
<organism evidence="1 2">
    <name type="scientific">Plasmopara halstedii</name>
    <name type="common">Downy mildew of sunflower</name>
    <dbReference type="NCBI Taxonomy" id="4781"/>
    <lineage>
        <taxon>Eukaryota</taxon>
        <taxon>Sar</taxon>
        <taxon>Stramenopiles</taxon>
        <taxon>Oomycota</taxon>
        <taxon>Peronosporomycetes</taxon>
        <taxon>Peronosporales</taxon>
        <taxon>Peronosporaceae</taxon>
        <taxon>Plasmopara</taxon>
    </lineage>
</organism>
<dbReference type="AlphaFoldDB" id="A0A0P1ALB6"/>
<dbReference type="GeneID" id="36409607"/>
<sequence>MYLKKIANQSEHYAHVTNFTCCPHLCQVLYSCTAAASTEEQLTFIIYKANYWSHLKASLKRHAMQTEHAFIDVSSKIKQNSGSKKEIAHPFCQRFQI</sequence>
<evidence type="ECO:0000313" key="2">
    <source>
        <dbReference type="Proteomes" id="UP000054928"/>
    </source>
</evidence>
<accession>A0A0P1ALB6</accession>
<dbReference type="EMBL" id="CCYD01000586">
    <property type="protein sequence ID" value="CEG41672.1"/>
    <property type="molecule type" value="Genomic_DNA"/>
</dbReference>
<keyword evidence="2" id="KW-1185">Reference proteome</keyword>
<dbReference type="Proteomes" id="UP000054928">
    <property type="component" value="Unassembled WGS sequence"/>
</dbReference>
<dbReference type="RefSeq" id="XP_024578041.1">
    <property type="nucleotide sequence ID" value="XM_024727466.1"/>
</dbReference>
<reference evidence="2" key="1">
    <citation type="submission" date="2014-09" db="EMBL/GenBank/DDBJ databases">
        <authorList>
            <person name="Sharma Rahul"/>
            <person name="Thines Marco"/>
        </authorList>
    </citation>
    <scope>NUCLEOTIDE SEQUENCE [LARGE SCALE GENOMIC DNA]</scope>
</reference>
<dbReference type="PROSITE" id="PS51257">
    <property type="entry name" value="PROKAR_LIPOPROTEIN"/>
    <property type="match status" value="1"/>
</dbReference>
<name>A0A0P1ALB6_PLAHL</name>
<evidence type="ECO:0000313" key="1">
    <source>
        <dbReference type="EMBL" id="CEG41672.1"/>
    </source>
</evidence>
<proteinExistence type="predicted"/>